<keyword evidence="8 10" id="KW-0472">Membrane</keyword>
<keyword evidence="2 10" id="KW-0813">Transport</keyword>
<evidence type="ECO:0000256" key="8">
    <source>
        <dbReference type="ARBA" id="ARBA00023136"/>
    </source>
</evidence>
<feature type="chain" id="PRO_5038170428" description="Porin" evidence="10">
    <location>
        <begin position="22"/>
        <end position="119"/>
    </location>
</feature>
<feature type="signal peptide" evidence="10">
    <location>
        <begin position="1"/>
        <end position="21"/>
    </location>
</feature>
<evidence type="ECO:0000313" key="11">
    <source>
        <dbReference type="EMBL" id="GGC62761.1"/>
    </source>
</evidence>
<dbReference type="AlphaFoldDB" id="A0A916U9B1"/>
<keyword evidence="6 10" id="KW-0406">Ion transport</keyword>
<dbReference type="GO" id="GO:0046930">
    <property type="term" value="C:pore complex"/>
    <property type="evidence" value="ECO:0007669"/>
    <property type="project" value="UniProtKB-KW"/>
</dbReference>
<reference evidence="11" key="1">
    <citation type="journal article" date="2014" name="Int. J. Syst. Evol. Microbiol.">
        <title>Complete genome sequence of Corynebacterium casei LMG S-19264T (=DSM 44701T), isolated from a smear-ripened cheese.</title>
        <authorList>
            <consortium name="US DOE Joint Genome Institute (JGI-PGF)"/>
            <person name="Walter F."/>
            <person name="Albersmeier A."/>
            <person name="Kalinowski J."/>
            <person name="Ruckert C."/>
        </authorList>
    </citation>
    <scope>NUCLEOTIDE SEQUENCE</scope>
    <source>
        <strain evidence="11">CGMCC 1.12919</strain>
    </source>
</reference>
<organism evidence="11 12">
    <name type="scientific">Chelatococcus reniformis</name>
    <dbReference type="NCBI Taxonomy" id="1494448"/>
    <lineage>
        <taxon>Bacteria</taxon>
        <taxon>Pseudomonadati</taxon>
        <taxon>Pseudomonadota</taxon>
        <taxon>Alphaproteobacteria</taxon>
        <taxon>Hyphomicrobiales</taxon>
        <taxon>Chelatococcaceae</taxon>
        <taxon>Chelatococcus</taxon>
    </lineage>
</organism>
<keyword evidence="3 10" id="KW-1134">Transmembrane beta strand</keyword>
<evidence type="ECO:0000256" key="9">
    <source>
        <dbReference type="ARBA" id="ARBA00023237"/>
    </source>
</evidence>
<comment type="caution">
    <text evidence="11">The sequence shown here is derived from an EMBL/GenBank/DDBJ whole genome shotgun (WGS) entry which is preliminary data.</text>
</comment>
<comment type="subcellular location">
    <subcellularLocation>
        <location evidence="10">Cell outer membrane</location>
        <topology evidence="10">Multi-pass membrane protein</topology>
    </subcellularLocation>
</comment>
<sequence length="119" mass="12022">MLRAVLTAILLLPVLATAAGAAEPSPFVIPDWQSACAVHGPGFKALPGSSSCIRIGGRATMAVDAGTRRSAPAAGRRAIGMGAMGQVEADVRTQTEVGPLRAFVRLRAGSGTGTAPLSR</sequence>
<protein>
    <recommendedName>
        <fullName evidence="10">Porin</fullName>
    </recommendedName>
</protein>
<evidence type="ECO:0000256" key="3">
    <source>
        <dbReference type="ARBA" id="ARBA00022452"/>
    </source>
</evidence>
<keyword evidence="4 10" id="KW-0812">Transmembrane</keyword>
<dbReference type="RefSeq" id="WP_188609154.1">
    <property type="nucleotide sequence ID" value="NZ_BMGG01000003.1"/>
</dbReference>
<gene>
    <name evidence="11" type="ORF">GCM10010994_21720</name>
</gene>
<evidence type="ECO:0000313" key="12">
    <source>
        <dbReference type="Proteomes" id="UP000637002"/>
    </source>
</evidence>
<keyword evidence="9 10" id="KW-0998">Cell outer membrane</keyword>
<dbReference type="GO" id="GO:0006811">
    <property type="term" value="P:monoatomic ion transport"/>
    <property type="evidence" value="ECO:0007669"/>
    <property type="project" value="UniProtKB-KW"/>
</dbReference>
<comment type="similarity">
    <text evidence="1 10">Belongs to the alphaproteobacteria porin family.</text>
</comment>
<keyword evidence="5 10" id="KW-0732">Signal</keyword>
<comment type="function">
    <text evidence="10">Forms passive diffusion pores that allow small molecular weight hydrophilic materials across the outer membrane.</text>
</comment>
<name>A0A916U9B1_9HYPH</name>
<evidence type="ECO:0000256" key="6">
    <source>
        <dbReference type="ARBA" id="ARBA00023065"/>
    </source>
</evidence>
<evidence type="ECO:0000256" key="10">
    <source>
        <dbReference type="RuleBase" id="RU364005"/>
    </source>
</evidence>
<evidence type="ECO:0000256" key="2">
    <source>
        <dbReference type="ARBA" id="ARBA00022448"/>
    </source>
</evidence>
<dbReference type="GO" id="GO:0015288">
    <property type="term" value="F:porin activity"/>
    <property type="evidence" value="ECO:0007669"/>
    <property type="project" value="UniProtKB-KW"/>
</dbReference>
<dbReference type="InterPro" id="IPR003684">
    <property type="entry name" value="Porin_alphabac"/>
</dbReference>
<evidence type="ECO:0000256" key="7">
    <source>
        <dbReference type="ARBA" id="ARBA00023114"/>
    </source>
</evidence>
<dbReference type="Pfam" id="PF02530">
    <property type="entry name" value="Porin_2"/>
    <property type="match status" value="1"/>
</dbReference>
<accession>A0A916U9B1</accession>
<comment type="domain">
    <text evidence="10">Consists of 16-stranded beta-barrel sheets, with large surface-exposed loops, that form a transmembrane pore at the center of each barrel. The pore is partially ocluded by a peptide loop that folds into the pore lumen.</text>
</comment>
<proteinExistence type="inferred from homology"/>
<dbReference type="GO" id="GO:0009279">
    <property type="term" value="C:cell outer membrane"/>
    <property type="evidence" value="ECO:0007669"/>
    <property type="project" value="UniProtKB-SubCell"/>
</dbReference>
<dbReference type="EMBL" id="BMGG01000003">
    <property type="protein sequence ID" value="GGC62761.1"/>
    <property type="molecule type" value="Genomic_DNA"/>
</dbReference>
<evidence type="ECO:0000256" key="4">
    <source>
        <dbReference type="ARBA" id="ARBA00022692"/>
    </source>
</evidence>
<evidence type="ECO:0000256" key="1">
    <source>
        <dbReference type="ARBA" id="ARBA00009521"/>
    </source>
</evidence>
<reference evidence="11" key="2">
    <citation type="submission" date="2020-09" db="EMBL/GenBank/DDBJ databases">
        <authorList>
            <person name="Sun Q."/>
            <person name="Zhou Y."/>
        </authorList>
    </citation>
    <scope>NUCLEOTIDE SEQUENCE</scope>
    <source>
        <strain evidence="11">CGMCC 1.12919</strain>
    </source>
</reference>
<keyword evidence="7 10" id="KW-0626">Porin</keyword>
<evidence type="ECO:0000256" key="5">
    <source>
        <dbReference type="ARBA" id="ARBA00022729"/>
    </source>
</evidence>
<dbReference type="Proteomes" id="UP000637002">
    <property type="component" value="Unassembled WGS sequence"/>
</dbReference>
<keyword evidence="12" id="KW-1185">Reference proteome</keyword>